<comment type="caution">
    <text evidence="3">The sequence shown here is derived from an EMBL/GenBank/DDBJ whole genome shotgun (WGS) entry which is preliminary data.</text>
</comment>
<evidence type="ECO:0000313" key="2">
    <source>
        <dbReference type="EMBL" id="SFB80409.1"/>
    </source>
</evidence>
<dbReference type="STRING" id="1055723.SAMN05216293_1108"/>
<dbReference type="EMBL" id="FOKU01000002">
    <property type="protein sequence ID" value="SFB80409.1"/>
    <property type="molecule type" value="Genomic_DNA"/>
</dbReference>
<proteinExistence type="predicted"/>
<dbReference type="Proteomes" id="UP000198940">
    <property type="component" value="Unassembled WGS sequence"/>
</dbReference>
<organism evidence="3 4">
    <name type="scientific">Flagellimonas taeanensis</name>
    <dbReference type="NCBI Taxonomy" id="1005926"/>
    <lineage>
        <taxon>Bacteria</taxon>
        <taxon>Pseudomonadati</taxon>
        <taxon>Bacteroidota</taxon>
        <taxon>Flavobacteriia</taxon>
        <taxon>Flavobacteriales</taxon>
        <taxon>Flavobacteriaceae</taxon>
        <taxon>Flagellimonas</taxon>
    </lineage>
</organism>
<keyword evidence="5" id="KW-1185">Reference proteome</keyword>
<name>A0A1M6SF07_9FLAO</name>
<evidence type="ECO:0000256" key="1">
    <source>
        <dbReference type="SAM" id="Phobius"/>
    </source>
</evidence>
<dbReference type="Proteomes" id="UP000184031">
    <property type="component" value="Unassembled WGS sequence"/>
</dbReference>
<evidence type="ECO:0000313" key="3">
    <source>
        <dbReference type="EMBL" id="SHK43290.1"/>
    </source>
</evidence>
<protein>
    <submittedName>
        <fullName evidence="3">Uncharacterized protein</fullName>
    </submittedName>
</protein>
<accession>A0A1M6SF07</accession>
<evidence type="ECO:0000313" key="5">
    <source>
        <dbReference type="Proteomes" id="UP000198940"/>
    </source>
</evidence>
<dbReference type="AlphaFoldDB" id="A0A1M6SF07"/>
<keyword evidence="1" id="KW-0812">Transmembrane</keyword>
<evidence type="ECO:0000313" key="4">
    <source>
        <dbReference type="Proteomes" id="UP000184031"/>
    </source>
</evidence>
<dbReference type="EMBL" id="FRAT01000002">
    <property type="protein sequence ID" value="SHK43290.1"/>
    <property type="molecule type" value="Genomic_DNA"/>
</dbReference>
<keyword evidence="1" id="KW-0472">Membrane</keyword>
<dbReference type="RefSeq" id="WP_143070681.1">
    <property type="nucleotide sequence ID" value="NZ_FOKU01000002.1"/>
</dbReference>
<reference evidence="3 4" key="1">
    <citation type="submission" date="2016-11" db="EMBL/GenBank/DDBJ databases">
        <authorList>
            <person name="Varghese N."/>
            <person name="Submissions S."/>
        </authorList>
    </citation>
    <scope>NUCLEOTIDE SEQUENCE [LARGE SCALE GENOMIC DNA]</scope>
    <source>
        <strain evidence="3 4">CGMCC 1.12174</strain>
        <strain evidence="2 5">DSM 26351</strain>
    </source>
</reference>
<sequence length="440" mass="50261">MEKDSDRYVHSLLRSIEDGLQWGSVSQWSSYDFDKLRDLIYERTNVVISSNTLKRVWGRIKYDSRPSETTLNTLAQFHGFTDFREYKNSIREEGDSTEKEEGLEKRSRLNWFPFKSRPSIIFASGAIFMLVTLVVLSYTASEEKLNPDDFYFTSRKVTRGLPNSVVFEYRAQNAPSDAKIEIQQSWDRSKRQTVSRTDTVATSIYYDPGYFNAKLVVDGQVVKEHGILIPSEGWKAKLESSEGSAYFKDASVTGSGKVAIDSVLFKENGMDKNNPDLRTAYRYVDDFKDLRANDLIIETEFRNTTDSDQNQCQHSSVTLLMEGEVIKVPFSKLGCISELELLHPDRNISGKKYDFSKFGVDFSNWVQLSLVIKKDMLTIRINDNKALELPMNGRMNKVHGLICRFTGTGEVKSLVLKNSNRSYLEWPPLPLGETLPMSGH</sequence>
<gene>
    <name evidence="2" type="ORF">SAMN04487891_102428</name>
    <name evidence="3" type="ORF">SAMN05216293_1108</name>
</gene>
<dbReference type="OrthoDB" id="639802at2"/>
<keyword evidence="1" id="KW-1133">Transmembrane helix</keyword>
<feature type="transmembrane region" description="Helical" evidence="1">
    <location>
        <begin position="120"/>
        <end position="140"/>
    </location>
</feature>